<dbReference type="SUPFAM" id="SSF51445">
    <property type="entry name" value="(Trans)glycosidases"/>
    <property type="match status" value="1"/>
</dbReference>
<dbReference type="InterPro" id="IPR051913">
    <property type="entry name" value="GH2_Domain-Containing"/>
</dbReference>
<evidence type="ECO:0000256" key="1">
    <source>
        <dbReference type="ARBA" id="ARBA00007401"/>
    </source>
</evidence>
<dbReference type="Proteomes" id="UP000803844">
    <property type="component" value="Unassembled WGS sequence"/>
</dbReference>
<dbReference type="Pfam" id="PF00703">
    <property type="entry name" value="Glyco_hydro_2"/>
    <property type="match status" value="1"/>
</dbReference>
<dbReference type="InterPro" id="IPR017853">
    <property type="entry name" value="GH"/>
</dbReference>
<evidence type="ECO:0000313" key="8">
    <source>
        <dbReference type="Proteomes" id="UP000803844"/>
    </source>
</evidence>
<dbReference type="AlphaFoldDB" id="A0A9P5CPX6"/>
<dbReference type="Pfam" id="PF02836">
    <property type="entry name" value="Glyco_hydro_2_C"/>
    <property type="match status" value="1"/>
</dbReference>
<dbReference type="Gene3D" id="3.20.20.80">
    <property type="entry name" value="Glycosidases"/>
    <property type="match status" value="1"/>
</dbReference>
<dbReference type="PANTHER" id="PTHR42732:SF4">
    <property type="entry name" value="BETA-MANNOSIDASE"/>
    <property type="match status" value="1"/>
</dbReference>
<dbReference type="GO" id="GO:0005975">
    <property type="term" value="P:carbohydrate metabolic process"/>
    <property type="evidence" value="ECO:0007669"/>
    <property type="project" value="InterPro"/>
</dbReference>
<sequence length="677" mass="75257">MSSPSYPRPDFQRPGLNWASLNGPWDFFFDDKDEGLSENWHLSSPPASLRRTIEVPYAFQTPASGINERAAHEVLWYQRTLKDIRTDDSKSRGDRLLLRFGAVDYEATVWLDGQLVGSHRGGHVPFEVDVTNGVAKTTAGEARLTLRVRDSPYDLTQPRGKQYWGPEPESIFYTPTSGIWQNVWLESVPSARIADSSAGTVLRSNDINTGNLHAKVAVVGRRAQAPCSVEIEASFLGLAVGSGKGDLARDRDYANLVLNLRLPENEHNKVAGTLAKDDSVWRSGLALWSPEHPLLYDLTLRLLDPDGNVLDQVETTTGMRSIDWLRGDGTFRLNGRPIFQSLCLDQGYWPETYMTPPSADALKEDIKLSKDVGFNGCRKHQKVEDPVFLYWADRLGYLVWGEAANAYEFSDEYVERFNAEWTESIKRDMNHPSIVAWTPVNESWAYPKLSDNSQAGLDQRNHIRQLYYLTKSLDPTRPINDNCGWEHVLTDLSTFHDYADGPAIEKICSTLPGIIHRTIPDQHPMFVGPIYGPNALVLDPATEHKSGAPVICTEFGGVNIAPATGGGSGKKFSTEDWGYTTAADPDDLLKRIEKLALGVVGGGHCCGLVYTQLTDIEQEVNGIYSFDRKAKIDPARVKAIFDKAAQVYLERHRFGFSMLSSDAHSESVLPTGVAKPS</sequence>
<evidence type="ECO:0000313" key="7">
    <source>
        <dbReference type="EMBL" id="KAF3766623.1"/>
    </source>
</evidence>
<feature type="domain" description="Glycoside hydrolase family 2 immunoglobulin-like beta-sandwich" evidence="4">
    <location>
        <begin position="286"/>
        <end position="320"/>
    </location>
</feature>
<proteinExistence type="inferred from homology"/>
<organism evidence="7 8">
    <name type="scientific">Cryphonectria parasitica (strain ATCC 38755 / EP155)</name>
    <dbReference type="NCBI Taxonomy" id="660469"/>
    <lineage>
        <taxon>Eukaryota</taxon>
        <taxon>Fungi</taxon>
        <taxon>Dikarya</taxon>
        <taxon>Ascomycota</taxon>
        <taxon>Pezizomycotina</taxon>
        <taxon>Sordariomycetes</taxon>
        <taxon>Sordariomycetidae</taxon>
        <taxon>Diaporthales</taxon>
        <taxon>Cryphonectriaceae</taxon>
        <taxon>Cryphonectria-Endothia species complex</taxon>
        <taxon>Cryphonectria</taxon>
    </lineage>
</organism>
<dbReference type="EMBL" id="MU032347">
    <property type="protein sequence ID" value="KAF3766623.1"/>
    <property type="molecule type" value="Genomic_DNA"/>
</dbReference>
<comment type="similarity">
    <text evidence="1">Belongs to the glycosyl hydrolase 2 family.</text>
</comment>
<evidence type="ECO:0000259" key="6">
    <source>
        <dbReference type="Pfam" id="PF02837"/>
    </source>
</evidence>
<evidence type="ECO:0000259" key="5">
    <source>
        <dbReference type="Pfam" id="PF02836"/>
    </source>
</evidence>
<dbReference type="RefSeq" id="XP_040777584.1">
    <property type="nucleotide sequence ID" value="XM_040924013.1"/>
</dbReference>
<dbReference type="PANTHER" id="PTHR42732">
    <property type="entry name" value="BETA-GALACTOSIDASE"/>
    <property type="match status" value="1"/>
</dbReference>
<dbReference type="OrthoDB" id="20872at2759"/>
<name>A0A9P5CPX6_CRYP1</name>
<keyword evidence="3" id="KW-0326">Glycosidase</keyword>
<protein>
    <submittedName>
        <fullName evidence="7">Family 2 glycoside hydrolase</fullName>
    </submittedName>
</protein>
<dbReference type="SUPFAM" id="SSF49303">
    <property type="entry name" value="beta-Galactosidase/glucuronidase domain"/>
    <property type="match status" value="1"/>
</dbReference>
<evidence type="ECO:0000256" key="3">
    <source>
        <dbReference type="ARBA" id="ARBA00023295"/>
    </source>
</evidence>
<dbReference type="GeneID" id="63841142"/>
<dbReference type="GO" id="GO:0004553">
    <property type="term" value="F:hydrolase activity, hydrolyzing O-glycosyl compounds"/>
    <property type="evidence" value="ECO:0007669"/>
    <property type="project" value="InterPro"/>
</dbReference>
<evidence type="ECO:0000256" key="2">
    <source>
        <dbReference type="ARBA" id="ARBA00022801"/>
    </source>
</evidence>
<dbReference type="InterPro" id="IPR006104">
    <property type="entry name" value="Glyco_hydro_2_N"/>
</dbReference>
<feature type="domain" description="Glycoside hydrolase family 2 catalytic" evidence="5">
    <location>
        <begin position="360"/>
        <end position="505"/>
    </location>
</feature>
<dbReference type="Gene3D" id="2.60.40.10">
    <property type="entry name" value="Immunoglobulins"/>
    <property type="match status" value="1"/>
</dbReference>
<dbReference type="InterPro" id="IPR013783">
    <property type="entry name" value="Ig-like_fold"/>
</dbReference>
<keyword evidence="8" id="KW-1185">Reference proteome</keyword>
<dbReference type="Gene3D" id="2.60.120.260">
    <property type="entry name" value="Galactose-binding domain-like"/>
    <property type="match status" value="1"/>
</dbReference>
<evidence type="ECO:0000259" key="4">
    <source>
        <dbReference type="Pfam" id="PF00703"/>
    </source>
</evidence>
<dbReference type="InterPro" id="IPR008979">
    <property type="entry name" value="Galactose-bd-like_sf"/>
</dbReference>
<comment type="caution">
    <text evidence="7">The sequence shown here is derived from an EMBL/GenBank/DDBJ whole genome shotgun (WGS) entry which is preliminary data.</text>
</comment>
<dbReference type="Pfam" id="PF02837">
    <property type="entry name" value="Glyco_hydro_2_N"/>
    <property type="match status" value="1"/>
</dbReference>
<feature type="domain" description="Glycosyl hydrolases family 2 sugar binding" evidence="6">
    <location>
        <begin position="20"/>
        <end position="148"/>
    </location>
</feature>
<reference evidence="7" key="1">
    <citation type="journal article" date="2020" name="Phytopathology">
        <title>Genome sequence of the chestnut blight fungus Cryphonectria parasitica EP155: A fundamental resource for an archetypical invasive plant pathogen.</title>
        <authorList>
            <person name="Crouch J.A."/>
            <person name="Dawe A."/>
            <person name="Aerts A."/>
            <person name="Barry K."/>
            <person name="Churchill A.C.L."/>
            <person name="Grimwood J."/>
            <person name="Hillman B."/>
            <person name="Milgroom M.G."/>
            <person name="Pangilinan J."/>
            <person name="Smith M."/>
            <person name="Salamov A."/>
            <person name="Schmutz J."/>
            <person name="Yadav J."/>
            <person name="Grigoriev I.V."/>
            <person name="Nuss D."/>
        </authorList>
    </citation>
    <scope>NUCLEOTIDE SEQUENCE</scope>
    <source>
        <strain evidence="7">EP155</strain>
    </source>
</reference>
<dbReference type="InterPro" id="IPR036156">
    <property type="entry name" value="Beta-gal/glucu_dom_sf"/>
</dbReference>
<accession>A0A9P5CPX6</accession>
<dbReference type="InterPro" id="IPR006103">
    <property type="entry name" value="Glyco_hydro_2_cat"/>
</dbReference>
<gene>
    <name evidence="7" type="ORF">M406DRAFT_36946</name>
</gene>
<dbReference type="SUPFAM" id="SSF49785">
    <property type="entry name" value="Galactose-binding domain-like"/>
    <property type="match status" value="1"/>
</dbReference>
<keyword evidence="2 7" id="KW-0378">Hydrolase</keyword>
<dbReference type="InterPro" id="IPR006102">
    <property type="entry name" value="Ig-like_GH2"/>
</dbReference>